<dbReference type="AlphaFoldDB" id="A0A9W9YQZ0"/>
<reference evidence="4" key="1">
    <citation type="submission" date="2023-01" db="EMBL/GenBank/DDBJ databases">
        <title>Genome assembly of the deep-sea coral Lophelia pertusa.</title>
        <authorList>
            <person name="Herrera S."/>
            <person name="Cordes E."/>
        </authorList>
    </citation>
    <scope>NUCLEOTIDE SEQUENCE</scope>
    <source>
        <strain evidence="4">USNM1676648</strain>
        <tissue evidence="4">Polyp</tissue>
    </source>
</reference>
<dbReference type="Pfam" id="PF13359">
    <property type="entry name" value="DDE_Tnp_4"/>
    <property type="match status" value="1"/>
</dbReference>
<gene>
    <name evidence="4" type="ORF">OS493_019911</name>
</gene>
<accession>A0A9W9YQZ0</accession>
<evidence type="ECO:0000313" key="5">
    <source>
        <dbReference type="Proteomes" id="UP001163046"/>
    </source>
</evidence>
<keyword evidence="5" id="KW-1185">Reference proteome</keyword>
<comment type="caution">
    <text evidence="4">The sequence shown here is derived from an EMBL/GenBank/DDBJ whole genome shotgun (WGS) entry which is preliminary data.</text>
</comment>
<dbReference type="GO" id="GO:0046872">
    <property type="term" value="F:metal ion binding"/>
    <property type="evidence" value="ECO:0007669"/>
    <property type="project" value="UniProtKB-KW"/>
</dbReference>
<dbReference type="InterPro" id="IPR027806">
    <property type="entry name" value="HARBI1_dom"/>
</dbReference>
<comment type="cofactor">
    <cofactor evidence="1">
        <name>a divalent metal cation</name>
        <dbReference type="ChEBI" id="CHEBI:60240"/>
    </cofactor>
</comment>
<evidence type="ECO:0000256" key="1">
    <source>
        <dbReference type="ARBA" id="ARBA00001968"/>
    </source>
</evidence>
<evidence type="ECO:0000259" key="3">
    <source>
        <dbReference type="Pfam" id="PF13359"/>
    </source>
</evidence>
<organism evidence="4 5">
    <name type="scientific">Desmophyllum pertusum</name>
    <dbReference type="NCBI Taxonomy" id="174260"/>
    <lineage>
        <taxon>Eukaryota</taxon>
        <taxon>Metazoa</taxon>
        <taxon>Cnidaria</taxon>
        <taxon>Anthozoa</taxon>
        <taxon>Hexacorallia</taxon>
        <taxon>Scleractinia</taxon>
        <taxon>Caryophylliina</taxon>
        <taxon>Caryophylliidae</taxon>
        <taxon>Desmophyllum</taxon>
    </lineage>
</organism>
<name>A0A9W9YQZ0_9CNID</name>
<proteinExistence type="predicted"/>
<sequence length="117" mass="13598">MASNPFQEQWPLDCWTDTLQCKHSGTRQVIERAFGLLKGRWRRLKCLEMEDIEEMPYVVTAACVLHNFCLFADQGDIEQFLDEDGDDCDDLDSDQPEQPMPQAIAKRNLMVQYLNNI</sequence>
<dbReference type="EMBL" id="MU827313">
    <property type="protein sequence ID" value="KAJ7359004.1"/>
    <property type="molecule type" value="Genomic_DNA"/>
</dbReference>
<feature type="domain" description="DDE Tnp4" evidence="3">
    <location>
        <begin position="22"/>
        <end position="67"/>
    </location>
</feature>
<protein>
    <recommendedName>
        <fullName evidence="3">DDE Tnp4 domain-containing protein</fullName>
    </recommendedName>
</protein>
<dbReference type="Proteomes" id="UP001163046">
    <property type="component" value="Unassembled WGS sequence"/>
</dbReference>
<evidence type="ECO:0000313" key="4">
    <source>
        <dbReference type="EMBL" id="KAJ7359004.1"/>
    </source>
</evidence>
<dbReference type="OrthoDB" id="5989969at2759"/>
<keyword evidence="2" id="KW-0479">Metal-binding</keyword>
<evidence type="ECO:0000256" key="2">
    <source>
        <dbReference type="ARBA" id="ARBA00022723"/>
    </source>
</evidence>